<organism evidence="1">
    <name type="scientific">Anopheles braziliensis</name>
    <dbReference type="NCBI Taxonomy" id="58242"/>
    <lineage>
        <taxon>Eukaryota</taxon>
        <taxon>Metazoa</taxon>
        <taxon>Ecdysozoa</taxon>
        <taxon>Arthropoda</taxon>
        <taxon>Hexapoda</taxon>
        <taxon>Insecta</taxon>
        <taxon>Pterygota</taxon>
        <taxon>Neoptera</taxon>
        <taxon>Endopterygota</taxon>
        <taxon>Diptera</taxon>
        <taxon>Nematocera</taxon>
        <taxon>Culicoidea</taxon>
        <taxon>Culicidae</taxon>
        <taxon>Anophelinae</taxon>
        <taxon>Anopheles</taxon>
    </lineage>
</organism>
<sequence>MACSLHSLIALCMSQSINSNVSRHCSGEGFLPNTFDMMRTSSDSSPRARPLGFSANSSKSSQLTKLIDLISSPSAAVWCGGGCFPATVGSIVSVAGVTTQPPAAGGLLRSSEFEACCCCCGCCC</sequence>
<protein>
    <submittedName>
        <fullName evidence="1">Putative secreted peptide</fullName>
    </submittedName>
</protein>
<accession>A0A2M3ZRM2</accession>
<name>A0A2M3ZRM2_9DIPT</name>
<reference evidence="1" key="1">
    <citation type="submission" date="2018-01" db="EMBL/GenBank/DDBJ databases">
        <title>An insight into the sialome of Amazonian anophelines.</title>
        <authorList>
            <person name="Ribeiro J.M."/>
            <person name="Scarpassa V."/>
            <person name="Calvo E."/>
        </authorList>
    </citation>
    <scope>NUCLEOTIDE SEQUENCE</scope>
    <source>
        <tissue evidence="1">Salivary glands</tissue>
    </source>
</reference>
<proteinExistence type="predicted"/>
<dbReference type="EMBL" id="GGFM01010455">
    <property type="protein sequence ID" value="MBW31206.1"/>
    <property type="molecule type" value="Transcribed_RNA"/>
</dbReference>
<evidence type="ECO:0000313" key="1">
    <source>
        <dbReference type="EMBL" id="MBW31206.1"/>
    </source>
</evidence>
<dbReference type="AlphaFoldDB" id="A0A2M3ZRM2"/>